<protein>
    <submittedName>
        <fullName evidence="1">Uncharacterized protein</fullName>
    </submittedName>
</protein>
<evidence type="ECO:0000313" key="1">
    <source>
        <dbReference type="EMBL" id="KKM92475.1"/>
    </source>
</evidence>
<dbReference type="AlphaFoldDB" id="A0A0F9NUC4"/>
<reference evidence="1" key="1">
    <citation type="journal article" date="2015" name="Nature">
        <title>Complex archaea that bridge the gap between prokaryotes and eukaryotes.</title>
        <authorList>
            <person name="Spang A."/>
            <person name="Saw J.H."/>
            <person name="Jorgensen S.L."/>
            <person name="Zaremba-Niedzwiedzka K."/>
            <person name="Martijn J."/>
            <person name="Lind A.E."/>
            <person name="van Eijk R."/>
            <person name="Schleper C."/>
            <person name="Guy L."/>
            <person name="Ettema T.J."/>
        </authorList>
    </citation>
    <scope>NUCLEOTIDE SEQUENCE</scope>
</reference>
<organism evidence="1">
    <name type="scientific">marine sediment metagenome</name>
    <dbReference type="NCBI Taxonomy" id="412755"/>
    <lineage>
        <taxon>unclassified sequences</taxon>
        <taxon>metagenomes</taxon>
        <taxon>ecological metagenomes</taxon>
    </lineage>
</organism>
<gene>
    <name evidence="1" type="ORF">LCGC14_1218050</name>
</gene>
<sequence length="105" mass="11311">MKTPVEWCECLQKDGCNATPPQVRAIQKEVAEEIVAALITHEFPLFFPGNRRGTVTVPTEMDEADFGLLQVQVANMLTTVRTVLVVRPIAADVTNGPAPGGAQPP</sequence>
<dbReference type="EMBL" id="LAZR01006387">
    <property type="protein sequence ID" value="KKM92475.1"/>
    <property type="molecule type" value="Genomic_DNA"/>
</dbReference>
<proteinExistence type="predicted"/>
<accession>A0A0F9NUC4</accession>
<comment type="caution">
    <text evidence="1">The sequence shown here is derived from an EMBL/GenBank/DDBJ whole genome shotgun (WGS) entry which is preliminary data.</text>
</comment>
<name>A0A0F9NUC4_9ZZZZ</name>